<keyword evidence="8" id="KW-0406">Ion transport</keyword>
<dbReference type="AlphaFoldDB" id="A0A7S3VBL0"/>
<feature type="compositionally biased region" description="Gly residues" evidence="10">
    <location>
        <begin position="39"/>
        <end position="51"/>
    </location>
</feature>
<feature type="transmembrane region" description="Helical" evidence="11">
    <location>
        <begin position="252"/>
        <end position="274"/>
    </location>
</feature>
<evidence type="ECO:0000256" key="4">
    <source>
        <dbReference type="ARBA" id="ARBA00022692"/>
    </source>
</evidence>
<feature type="transmembrane region" description="Helical" evidence="11">
    <location>
        <begin position="651"/>
        <end position="673"/>
    </location>
</feature>
<evidence type="ECO:0000256" key="9">
    <source>
        <dbReference type="ARBA" id="ARBA00023136"/>
    </source>
</evidence>
<evidence type="ECO:0000256" key="3">
    <source>
        <dbReference type="ARBA" id="ARBA00022448"/>
    </source>
</evidence>
<feature type="transmembrane region" description="Helical" evidence="11">
    <location>
        <begin position="471"/>
        <end position="495"/>
    </location>
</feature>
<dbReference type="PANTHER" id="PTHR31998">
    <property type="entry name" value="K(+)-INSENSITIVE PYROPHOSPHATE-ENERGIZED PROTON PUMP"/>
    <property type="match status" value="1"/>
</dbReference>
<evidence type="ECO:0000256" key="11">
    <source>
        <dbReference type="SAM" id="Phobius"/>
    </source>
</evidence>
<dbReference type="GO" id="GO:0012505">
    <property type="term" value="C:endomembrane system"/>
    <property type="evidence" value="ECO:0007669"/>
    <property type="project" value="UniProtKB-SubCell"/>
</dbReference>
<feature type="transmembrane region" description="Helical" evidence="11">
    <location>
        <begin position="731"/>
        <end position="758"/>
    </location>
</feature>
<keyword evidence="7 11" id="KW-1133">Transmembrane helix</keyword>
<dbReference type="NCBIfam" id="TIGR01104">
    <property type="entry name" value="V_PPase"/>
    <property type="match status" value="1"/>
</dbReference>
<evidence type="ECO:0000256" key="2">
    <source>
        <dbReference type="ARBA" id="ARBA00013242"/>
    </source>
</evidence>
<keyword evidence="5" id="KW-0460">Magnesium</keyword>
<keyword evidence="6" id="KW-1278">Translocase</keyword>
<dbReference type="InterPro" id="IPR004131">
    <property type="entry name" value="PPase-energised_H-pump"/>
</dbReference>
<gene>
    <name evidence="12" type="ORF">CDEB00056_LOCUS13984</name>
</gene>
<dbReference type="EC" id="7.1.3.1" evidence="2"/>
<sequence>MSRRKSPLELSSEAFQGQIDEQQASATTSSGILPPIGASQGGNRSGPGLGLGSDKADGKTLAMKARRGLSRICKYILPPIILVLGTFTIFSPSSEFTKDDVFSATTVIFGAAILALVWALLQFLIIARIPVQSNGAGVSEETGLVSSTDSEATTARLIEIYEAIYEGAESFLRAEYSVCALFVICFAAVIFVLISWGTGWDTARGFFTSFSFVLGAITSMASGYLGMKVAVYSNVRTTISAQKPGWTACFNTAFRAGAVMGFALCGLGIFMLYATMLAFRVHYPAPEQWVYLTECLTGYGLGGSSIAMFGRVGGGIYTKAADVGADLVGKVVHGIPEDDPRNPATIADNVGDNVGDVAGMGSDLFGSFAEATCAALVIGNSIGLTGGWDAMVFPVVVSAVGIVVCMLCSFIATHISPVKSEAGVETALKVQLISTTVLMIPSVILAAKAFLPNSFDLKATVGNDMVTLTPIEAALCVIMGAIGGLTIGLITEYYTSHTYKPVRELADACKTGAATNMIYGIALGYKSVIIPVIVLASVIYGSFSLCDMYGVSLAAIGFLSNLATGLTIDVYGPVCDNAGGIAEMAELEPYVRDKTDALDAAGNTTAAIGKGFAIGSAALVSLALFGAFVTRIRNASAEAGAEELFLNGVNMLEPLTFAFLIIGGMIPFAFAAMTMKSVGLAAMEMVMEVQRQFDEKPHLLDENPTERPDYDACIAISTKASLREMVPPATMVILTPLLTGIFFGVNAVSGLLVGSLIASVQLAISMSNSGGAWDNAKKYIEKAAPDSDLQGKGSDIHKAAVVGDTVGDPFKDTSGPALNIVMKLMAVLSLVFADTFYAFNNGGGIFNL</sequence>
<reference evidence="12" key="1">
    <citation type="submission" date="2021-01" db="EMBL/GenBank/DDBJ databases">
        <authorList>
            <person name="Corre E."/>
            <person name="Pelletier E."/>
            <person name="Niang G."/>
            <person name="Scheremetjew M."/>
            <person name="Finn R."/>
            <person name="Kale V."/>
            <person name="Holt S."/>
            <person name="Cochrane G."/>
            <person name="Meng A."/>
            <person name="Brown T."/>
            <person name="Cohen L."/>
        </authorList>
    </citation>
    <scope>NUCLEOTIDE SEQUENCE</scope>
    <source>
        <strain evidence="12">MM31A-1</strain>
    </source>
</reference>
<feature type="transmembrane region" description="Helical" evidence="11">
    <location>
        <begin position="102"/>
        <end position="126"/>
    </location>
</feature>
<dbReference type="GO" id="GO:0009678">
    <property type="term" value="F:diphosphate hydrolysis-driven proton transmembrane transporter activity"/>
    <property type="evidence" value="ECO:0007669"/>
    <property type="project" value="UniProtKB-EC"/>
</dbReference>
<keyword evidence="3" id="KW-0813">Transport</keyword>
<dbReference type="HAMAP" id="MF_01129">
    <property type="entry name" value="PPase_energized_pump"/>
    <property type="match status" value="1"/>
</dbReference>
<evidence type="ECO:0000256" key="7">
    <source>
        <dbReference type="ARBA" id="ARBA00022989"/>
    </source>
</evidence>
<name>A0A7S3VBL0_9STRA</name>
<keyword evidence="9 11" id="KW-0472">Membrane</keyword>
<feature type="transmembrane region" description="Helical" evidence="11">
    <location>
        <begin position="72"/>
        <end position="90"/>
    </location>
</feature>
<feature type="transmembrane region" description="Helical" evidence="11">
    <location>
        <begin position="516"/>
        <end position="543"/>
    </location>
</feature>
<feature type="transmembrane region" description="Helical" evidence="11">
    <location>
        <begin position="210"/>
        <end position="231"/>
    </location>
</feature>
<dbReference type="GO" id="GO:0016020">
    <property type="term" value="C:membrane"/>
    <property type="evidence" value="ECO:0007669"/>
    <property type="project" value="InterPro"/>
</dbReference>
<keyword evidence="4 11" id="KW-0812">Transmembrane</keyword>
<organism evidence="12">
    <name type="scientific">Chaetoceros debilis</name>
    <dbReference type="NCBI Taxonomy" id="122233"/>
    <lineage>
        <taxon>Eukaryota</taxon>
        <taxon>Sar</taxon>
        <taxon>Stramenopiles</taxon>
        <taxon>Ochrophyta</taxon>
        <taxon>Bacillariophyta</taxon>
        <taxon>Coscinodiscophyceae</taxon>
        <taxon>Chaetocerotophycidae</taxon>
        <taxon>Chaetocerotales</taxon>
        <taxon>Chaetocerotaceae</taxon>
        <taxon>Chaetoceros</taxon>
    </lineage>
</organism>
<dbReference type="PIRSF" id="PIRSF001265">
    <property type="entry name" value="H+-PPase"/>
    <property type="match status" value="1"/>
</dbReference>
<accession>A0A7S3VBL0</accession>
<feature type="transmembrane region" description="Helical" evidence="11">
    <location>
        <begin position="820"/>
        <end position="839"/>
    </location>
</feature>
<dbReference type="GO" id="GO:0004427">
    <property type="term" value="F:inorganic diphosphate phosphatase activity"/>
    <property type="evidence" value="ECO:0007669"/>
    <property type="project" value="InterPro"/>
</dbReference>
<evidence type="ECO:0000256" key="1">
    <source>
        <dbReference type="ARBA" id="ARBA00004127"/>
    </source>
</evidence>
<dbReference type="EMBL" id="HBIO01018217">
    <property type="protein sequence ID" value="CAE0469131.1"/>
    <property type="molecule type" value="Transcribed_RNA"/>
</dbReference>
<protein>
    <recommendedName>
        <fullName evidence="2">H(+)-exporting diphosphatase</fullName>
        <ecNumber evidence="2">7.1.3.1</ecNumber>
    </recommendedName>
</protein>
<feature type="compositionally biased region" description="Polar residues" evidence="10">
    <location>
        <begin position="19"/>
        <end position="31"/>
    </location>
</feature>
<evidence type="ECO:0000313" key="12">
    <source>
        <dbReference type="EMBL" id="CAE0469131.1"/>
    </source>
</evidence>
<feature type="transmembrane region" description="Helical" evidence="11">
    <location>
        <begin position="432"/>
        <end position="451"/>
    </location>
</feature>
<evidence type="ECO:0000256" key="10">
    <source>
        <dbReference type="SAM" id="MobiDB-lite"/>
    </source>
</evidence>
<evidence type="ECO:0000256" key="5">
    <source>
        <dbReference type="ARBA" id="ARBA00022842"/>
    </source>
</evidence>
<comment type="subcellular location">
    <subcellularLocation>
        <location evidence="1">Endomembrane system</location>
        <topology evidence="1">Multi-pass membrane protein</topology>
    </subcellularLocation>
</comment>
<evidence type="ECO:0000256" key="8">
    <source>
        <dbReference type="ARBA" id="ARBA00023065"/>
    </source>
</evidence>
<feature type="transmembrane region" description="Helical" evidence="11">
    <location>
        <begin position="391"/>
        <end position="412"/>
    </location>
</feature>
<feature type="region of interest" description="Disordered" evidence="10">
    <location>
        <begin position="19"/>
        <end position="53"/>
    </location>
</feature>
<dbReference type="NCBIfam" id="NF001960">
    <property type="entry name" value="PRK00733.3-5"/>
    <property type="match status" value="1"/>
</dbReference>
<evidence type="ECO:0000256" key="6">
    <source>
        <dbReference type="ARBA" id="ARBA00022967"/>
    </source>
</evidence>
<feature type="transmembrane region" description="Helical" evidence="11">
    <location>
        <begin position="178"/>
        <end position="198"/>
    </location>
</feature>
<feature type="transmembrane region" description="Helical" evidence="11">
    <location>
        <begin position="612"/>
        <end position="630"/>
    </location>
</feature>
<proteinExistence type="inferred from homology"/>
<dbReference type="Pfam" id="PF03030">
    <property type="entry name" value="H_PPase"/>
    <property type="match status" value="1"/>
</dbReference>